<evidence type="ECO:0000313" key="1">
    <source>
        <dbReference type="EMBL" id="OLP93789.1"/>
    </source>
</evidence>
<comment type="caution">
    <text evidence="1">The sequence shown here is derived from an EMBL/GenBank/DDBJ whole genome shotgun (WGS) entry which is preliminary data.</text>
</comment>
<gene>
    <name evidence="1" type="ORF">AK812_SmicGene24266</name>
</gene>
<proteinExistence type="predicted"/>
<evidence type="ECO:0000313" key="2">
    <source>
        <dbReference type="Proteomes" id="UP000186817"/>
    </source>
</evidence>
<accession>A0A1Q9DF75</accession>
<dbReference type="Proteomes" id="UP000186817">
    <property type="component" value="Unassembled WGS sequence"/>
</dbReference>
<sequence length="69" mass="7363">MLELCQEDTEVLSAHGAECEEVHQSIMRVVDLAAGKLASVYQSFIDGLPSVVEKLEAILTEDGETGPGC</sequence>
<reference evidence="1 2" key="1">
    <citation type="submission" date="2016-02" db="EMBL/GenBank/DDBJ databases">
        <title>Genome analysis of coral dinoflagellate symbionts highlights evolutionary adaptations to a symbiotic lifestyle.</title>
        <authorList>
            <person name="Aranda M."/>
            <person name="Li Y."/>
            <person name="Liew Y.J."/>
            <person name="Baumgarten S."/>
            <person name="Simakov O."/>
            <person name="Wilson M."/>
            <person name="Piel J."/>
            <person name="Ashoor H."/>
            <person name="Bougouffa S."/>
            <person name="Bajic V.B."/>
            <person name="Ryu T."/>
            <person name="Ravasi T."/>
            <person name="Bayer T."/>
            <person name="Micklem G."/>
            <person name="Kim H."/>
            <person name="Bhak J."/>
            <person name="Lajeunesse T.C."/>
            <person name="Voolstra C.R."/>
        </authorList>
    </citation>
    <scope>NUCLEOTIDE SEQUENCE [LARGE SCALE GENOMIC DNA]</scope>
    <source>
        <strain evidence="1 2">CCMP2467</strain>
    </source>
</reference>
<organism evidence="1 2">
    <name type="scientific">Symbiodinium microadriaticum</name>
    <name type="common">Dinoflagellate</name>
    <name type="synonym">Zooxanthella microadriatica</name>
    <dbReference type="NCBI Taxonomy" id="2951"/>
    <lineage>
        <taxon>Eukaryota</taxon>
        <taxon>Sar</taxon>
        <taxon>Alveolata</taxon>
        <taxon>Dinophyceae</taxon>
        <taxon>Suessiales</taxon>
        <taxon>Symbiodiniaceae</taxon>
        <taxon>Symbiodinium</taxon>
    </lineage>
</organism>
<name>A0A1Q9DF75_SYMMI</name>
<dbReference type="EMBL" id="LSRX01000569">
    <property type="protein sequence ID" value="OLP93789.1"/>
    <property type="molecule type" value="Genomic_DNA"/>
</dbReference>
<dbReference type="AlphaFoldDB" id="A0A1Q9DF75"/>
<keyword evidence="2" id="KW-1185">Reference proteome</keyword>
<protein>
    <submittedName>
        <fullName evidence="1">Uncharacterized protein</fullName>
    </submittedName>
</protein>